<dbReference type="Gene3D" id="3.40.190.290">
    <property type="match status" value="1"/>
</dbReference>
<dbReference type="InterPro" id="IPR005119">
    <property type="entry name" value="LysR_subst-bd"/>
</dbReference>
<evidence type="ECO:0000313" key="6">
    <source>
        <dbReference type="EMBL" id="ASB40536.1"/>
    </source>
</evidence>
<reference evidence="8" key="2">
    <citation type="submission" date="2017-05" db="EMBL/GenBank/DDBJ databases">
        <title>Improved OligoMM genomes.</title>
        <authorList>
            <person name="Garzetti D."/>
        </authorList>
    </citation>
    <scope>NUCLEOTIDE SEQUENCE [LARGE SCALE GENOMIC DNA]</scope>
    <source>
        <strain evidence="8">KB18</strain>
    </source>
</reference>
<sequence>MDLRVLEYFLMTAEEGSITHAAELLHVSQPTVSRQLMDLERELGKTLFIRTKKNVSLTKDGLLFRETAREILALYQKAVREDTGAAELSGELYLGMGETGSVQFLAQEIAAFQKLYPGVHFHLISENADRICEDIEKGLLDAGLVMRNVNPSTFEILELGLTETWGVLVPEGHPLAKEPEVSSKLLRQERLILPENTVFKQELLQWLGAGAESRVGATYNLIFNAFPLARASGALIVCLGVPGERQEGRVFLPFSRKKTASASFIWKKKPVQSPALEAFLEHITHAVSE</sequence>
<dbReference type="EMBL" id="CP065321">
    <property type="protein sequence ID" value="QQR29818.1"/>
    <property type="molecule type" value="Genomic_DNA"/>
</dbReference>
<dbReference type="GO" id="GO:0003700">
    <property type="term" value="F:DNA-binding transcription factor activity"/>
    <property type="evidence" value="ECO:0007669"/>
    <property type="project" value="InterPro"/>
</dbReference>
<name>A0A1Z2XQ26_9FIRM</name>
<dbReference type="GO" id="GO:0032993">
    <property type="term" value="C:protein-DNA complex"/>
    <property type="evidence" value="ECO:0007669"/>
    <property type="project" value="TreeGrafter"/>
</dbReference>
<dbReference type="Pfam" id="PF03466">
    <property type="entry name" value="LysR_substrate"/>
    <property type="match status" value="1"/>
</dbReference>
<reference evidence="7 9" key="3">
    <citation type="submission" date="2020-11" db="EMBL/GenBank/DDBJ databases">
        <title>Closed and high quality bacterial genomes of the OMM12 community.</title>
        <authorList>
            <person name="Marbouty M."/>
            <person name="Lamy-Besnier Q."/>
            <person name="Debarbieux L."/>
            <person name="Koszul R."/>
        </authorList>
    </citation>
    <scope>NUCLEOTIDE SEQUENCE [LARGE SCALE GENOMIC DNA]</scope>
    <source>
        <strain evidence="7 9">KB18</strain>
    </source>
</reference>
<gene>
    <name evidence="6" type="ORF">ADH66_07585</name>
    <name evidence="7" type="ORF">I5Q82_17635</name>
</gene>
<comment type="similarity">
    <text evidence="1">Belongs to the LysR transcriptional regulatory family.</text>
</comment>
<evidence type="ECO:0000256" key="2">
    <source>
        <dbReference type="ARBA" id="ARBA00023015"/>
    </source>
</evidence>
<dbReference type="Proteomes" id="UP000196710">
    <property type="component" value="Chromosome"/>
</dbReference>
<dbReference type="InterPro" id="IPR000847">
    <property type="entry name" value="LysR_HTH_N"/>
</dbReference>
<evidence type="ECO:0000256" key="3">
    <source>
        <dbReference type="ARBA" id="ARBA00023125"/>
    </source>
</evidence>
<evidence type="ECO:0000313" key="7">
    <source>
        <dbReference type="EMBL" id="QQR29818.1"/>
    </source>
</evidence>
<keyword evidence="3" id="KW-0238">DNA-binding</keyword>
<dbReference type="SUPFAM" id="SSF46785">
    <property type="entry name" value="Winged helix' DNA-binding domain"/>
    <property type="match status" value="1"/>
</dbReference>
<reference evidence="6" key="1">
    <citation type="journal article" date="2017" name="Genome Announc.">
        <title>High-Quality Whole-Genome Sequences of the Oligo-Mouse-Microbiota Bacterial Community.</title>
        <authorList>
            <person name="Garzetti D."/>
            <person name="Brugiroux S."/>
            <person name="Bunk B."/>
            <person name="Pukall R."/>
            <person name="McCoy K.D."/>
            <person name="Macpherson A.J."/>
            <person name="Stecher B."/>
        </authorList>
    </citation>
    <scope>NUCLEOTIDE SEQUENCE</scope>
    <source>
        <strain evidence="6">KB18</strain>
    </source>
</reference>
<dbReference type="Gene3D" id="1.10.10.10">
    <property type="entry name" value="Winged helix-like DNA-binding domain superfamily/Winged helix DNA-binding domain"/>
    <property type="match status" value="1"/>
</dbReference>
<dbReference type="InterPro" id="IPR036388">
    <property type="entry name" value="WH-like_DNA-bd_sf"/>
</dbReference>
<dbReference type="EMBL" id="CP021422">
    <property type="protein sequence ID" value="ASB40536.1"/>
    <property type="molecule type" value="Genomic_DNA"/>
</dbReference>
<dbReference type="AlphaFoldDB" id="A0A1Z2XQ26"/>
<proteinExistence type="inferred from homology"/>
<dbReference type="GO" id="GO:0003677">
    <property type="term" value="F:DNA binding"/>
    <property type="evidence" value="ECO:0007669"/>
    <property type="project" value="UniProtKB-KW"/>
</dbReference>
<dbReference type="PRINTS" id="PR00039">
    <property type="entry name" value="HTHLYSR"/>
</dbReference>
<evidence type="ECO:0000259" key="5">
    <source>
        <dbReference type="PROSITE" id="PS50931"/>
    </source>
</evidence>
<feature type="domain" description="HTH lysR-type" evidence="5">
    <location>
        <begin position="1"/>
        <end position="58"/>
    </location>
</feature>
<dbReference type="SUPFAM" id="SSF53850">
    <property type="entry name" value="Periplasmic binding protein-like II"/>
    <property type="match status" value="1"/>
</dbReference>
<dbReference type="FunFam" id="1.10.10.10:FF:000001">
    <property type="entry name" value="LysR family transcriptional regulator"/>
    <property type="match status" value="1"/>
</dbReference>
<evidence type="ECO:0000313" key="8">
    <source>
        <dbReference type="Proteomes" id="UP000196710"/>
    </source>
</evidence>
<organism evidence="7 9">
    <name type="scientific">Acutalibacter muris</name>
    <dbReference type="NCBI Taxonomy" id="1796620"/>
    <lineage>
        <taxon>Bacteria</taxon>
        <taxon>Bacillati</taxon>
        <taxon>Bacillota</taxon>
        <taxon>Clostridia</taxon>
        <taxon>Eubacteriales</taxon>
        <taxon>Acutalibacteraceae</taxon>
        <taxon>Acutalibacter</taxon>
    </lineage>
</organism>
<dbReference type="KEGG" id="amur:ADH66_07585"/>
<evidence type="ECO:0000256" key="4">
    <source>
        <dbReference type="ARBA" id="ARBA00023163"/>
    </source>
</evidence>
<dbReference type="PANTHER" id="PTHR30346:SF17">
    <property type="entry name" value="LYSR FAMILY TRANSCRIPTIONAL REGULATOR"/>
    <property type="match status" value="1"/>
</dbReference>
<keyword evidence="8" id="KW-1185">Reference proteome</keyword>
<dbReference type="Proteomes" id="UP000596035">
    <property type="component" value="Chromosome"/>
</dbReference>
<dbReference type="InterPro" id="IPR036390">
    <property type="entry name" value="WH_DNA-bd_sf"/>
</dbReference>
<evidence type="ECO:0000313" key="9">
    <source>
        <dbReference type="Proteomes" id="UP000596035"/>
    </source>
</evidence>
<dbReference type="PANTHER" id="PTHR30346">
    <property type="entry name" value="TRANSCRIPTIONAL DUAL REGULATOR HCAR-RELATED"/>
    <property type="match status" value="1"/>
</dbReference>
<keyword evidence="2" id="KW-0805">Transcription regulation</keyword>
<keyword evidence="4" id="KW-0804">Transcription</keyword>
<protein>
    <submittedName>
        <fullName evidence="7">LysR family transcriptional regulator</fullName>
    </submittedName>
</protein>
<dbReference type="RefSeq" id="WP_066533851.1">
    <property type="nucleotide sequence ID" value="NZ_CP021422.1"/>
</dbReference>
<dbReference type="PROSITE" id="PS50931">
    <property type="entry name" value="HTH_LYSR"/>
    <property type="match status" value="1"/>
</dbReference>
<evidence type="ECO:0000256" key="1">
    <source>
        <dbReference type="ARBA" id="ARBA00009437"/>
    </source>
</evidence>
<dbReference type="Pfam" id="PF00126">
    <property type="entry name" value="HTH_1"/>
    <property type="match status" value="1"/>
</dbReference>
<accession>A0A1Z2XQ26</accession>
<dbReference type="CDD" id="cd05466">
    <property type="entry name" value="PBP2_LTTR_substrate"/>
    <property type="match status" value="1"/>
</dbReference>